<comment type="caution">
    <text evidence="1">The sequence shown here is derived from an EMBL/GenBank/DDBJ whole genome shotgun (WGS) entry which is preliminary data.</text>
</comment>
<gene>
    <name evidence="1" type="ORF">R3P38DRAFT_3169327</name>
</gene>
<organism evidence="1 2">
    <name type="scientific">Favolaschia claudopus</name>
    <dbReference type="NCBI Taxonomy" id="2862362"/>
    <lineage>
        <taxon>Eukaryota</taxon>
        <taxon>Fungi</taxon>
        <taxon>Dikarya</taxon>
        <taxon>Basidiomycota</taxon>
        <taxon>Agaricomycotina</taxon>
        <taxon>Agaricomycetes</taxon>
        <taxon>Agaricomycetidae</taxon>
        <taxon>Agaricales</taxon>
        <taxon>Marasmiineae</taxon>
        <taxon>Mycenaceae</taxon>
        <taxon>Favolaschia</taxon>
    </lineage>
</organism>
<keyword evidence="2" id="KW-1185">Reference proteome</keyword>
<proteinExistence type="predicted"/>
<sequence>MGQAYTNPFDAFGIFSLTIRTQSQGADLDEEFSRFRWVEKVTLVHDCKFIRQVSTHINVPSYQAFRRRKRLPSNAPVQVRRTIARPTHTRQMPLEHRETIHHQPRMLMLPTPTTTAPMPPRRHAPKRTRTRRRMPFPLSIVLQMPLNRHPAIRIPPLRTPSARSRRFEYMRTTAIRP</sequence>
<evidence type="ECO:0000313" key="2">
    <source>
        <dbReference type="Proteomes" id="UP001362999"/>
    </source>
</evidence>
<protein>
    <submittedName>
        <fullName evidence="1">Uncharacterized protein</fullName>
    </submittedName>
</protein>
<dbReference type="Proteomes" id="UP001362999">
    <property type="component" value="Unassembled WGS sequence"/>
</dbReference>
<dbReference type="AlphaFoldDB" id="A0AAW0E0A7"/>
<evidence type="ECO:0000313" key="1">
    <source>
        <dbReference type="EMBL" id="KAK7057823.1"/>
    </source>
</evidence>
<reference evidence="1 2" key="1">
    <citation type="journal article" date="2024" name="J Genomics">
        <title>Draft genome sequencing and assembly of Favolaschia claudopus CIRM-BRFM 2984 isolated from oak limbs.</title>
        <authorList>
            <person name="Navarro D."/>
            <person name="Drula E."/>
            <person name="Chaduli D."/>
            <person name="Cazenave R."/>
            <person name="Ahrendt S."/>
            <person name="Wang J."/>
            <person name="Lipzen A."/>
            <person name="Daum C."/>
            <person name="Barry K."/>
            <person name="Grigoriev I.V."/>
            <person name="Favel A."/>
            <person name="Rosso M.N."/>
            <person name="Martin F."/>
        </authorList>
    </citation>
    <scope>NUCLEOTIDE SEQUENCE [LARGE SCALE GENOMIC DNA]</scope>
    <source>
        <strain evidence="1 2">CIRM-BRFM 2984</strain>
    </source>
</reference>
<dbReference type="EMBL" id="JAWWNJ010000004">
    <property type="protein sequence ID" value="KAK7057823.1"/>
    <property type="molecule type" value="Genomic_DNA"/>
</dbReference>
<accession>A0AAW0E0A7</accession>
<name>A0AAW0E0A7_9AGAR</name>